<name>A0AAD1VPW4_PELCU</name>
<keyword evidence="2" id="KW-1185">Reference proteome</keyword>
<evidence type="ECO:0000313" key="1">
    <source>
        <dbReference type="EMBL" id="CAH2247897.1"/>
    </source>
</evidence>
<gene>
    <name evidence="1" type="ORF">PECUL_23A019965</name>
</gene>
<evidence type="ECO:0000313" key="2">
    <source>
        <dbReference type="Proteomes" id="UP001295444"/>
    </source>
</evidence>
<feature type="non-terminal residue" evidence="1">
    <location>
        <position position="57"/>
    </location>
</feature>
<proteinExistence type="predicted"/>
<organism evidence="1 2">
    <name type="scientific">Pelobates cultripes</name>
    <name type="common">Western spadefoot toad</name>
    <dbReference type="NCBI Taxonomy" id="61616"/>
    <lineage>
        <taxon>Eukaryota</taxon>
        <taxon>Metazoa</taxon>
        <taxon>Chordata</taxon>
        <taxon>Craniata</taxon>
        <taxon>Vertebrata</taxon>
        <taxon>Euteleostomi</taxon>
        <taxon>Amphibia</taxon>
        <taxon>Batrachia</taxon>
        <taxon>Anura</taxon>
        <taxon>Pelobatoidea</taxon>
        <taxon>Pelobatidae</taxon>
        <taxon>Pelobates</taxon>
    </lineage>
</organism>
<dbReference type="AlphaFoldDB" id="A0AAD1VPW4"/>
<accession>A0AAD1VPW4</accession>
<protein>
    <submittedName>
        <fullName evidence="1">Uncharacterized protein</fullName>
    </submittedName>
</protein>
<dbReference type="EMBL" id="OW240913">
    <property type="protein sequence ID" value="CAH2247897.1"/>
    <property type="molecule type" value="Genomic_DNA"/>
</dbReference>
<reference evidence="1" key="1">
    <citation type="submission" date="2022-03" db="EMBL/GenBank/DDBJ databases">
        <authorList>
            <person name="Alioto T."/>
            <person name="Alioto T."/>
            <person name="Gomez Garrido J."/>
        </authorList>
    </citation>
    <scope>NUCLEOTIDE SEQUENCE</scope>
</reference>
<sequence>MSQTLKAKASKADQATFFLARANESLLRDSEFVDSIAKGLLEYFALNFGERFRRPHY</sequence>
<dbReference type="Proteomes" id="UP001295444">
    <property type="component" value="Chromosome 02"/>
</dbReference>